<dbReference type="InterPro" id="IPR044651">
    <property type="entry name" value="OTSB-like"/>
</dbReference>
<dbReference type="InterPro" id="IPR036412">
    <property type="entry name" value="HAD-like_sf"/>
</dbReference>
<dbReference type="NCBIfam" id="TIGR01484">
    <property type="entry name" value="HAD-SF-IIB"/>
    <property type="match status" value="1"/>
</dbReference>
<dbReference type="GO" id="GO:0016798">
    <property type="term" value="F:hydrolase activity, acting on glycosyl bonds"/>
    <property type="evidence" value="ECO:0007669"/>
    <property type="project" value="UniProtKB-KW"/>
</dbReference>
<evidence type="ECO:0000313" key="8">
    <source>
        <dbReference type="Proteomes" id="UP000522081"/>
    </source>
</evidence>
<dbReference type="NCBIfam" id="TIGR01509">
    <property type="entry name" value="HAD-SF-IA-v3"/>
    <property type="match status" value="1"/>
</dbReference>
<name>A0A7Y9Y0T9_9SPHN</name>
<dbReference type="InterPro" id="IPR006379">
    <property type="entry name" value="HAD-SF_hydro_IIB"/>
</dbReference>
<evidence type="ECO:0000256" key="6">
    <source>
        <dbReference type="SAM" id="MobiDB-lite"/>
    </source>
</evidence>
<gene>
    <name evidence="7" type="ORF">FHS75_003009</name>
</gene>
<dbReference type="AlphaFoldDB" id="A0A7Y9Y0T9"/>
<evidence type="ECO:0000256" key="4">
    <source>
        <dbReference type="ARBA" id="ARBA00022801"/>
    </source>
</evidence>
<comment type="similarity">
    <text evidence="3 5">Belongs to the trehalose phosphatase family.</text>
</comment>
<dbReference type="SFLD" id="SFLDG01129">
    <property type="entry name" value="C1.5:_HAD__Beta-PGM__Phosphata"/>
    <property type="match status" value="1"/>
</dbReference>
<comment type="function">
    <text evidence="5">Removes the phosphate from trehalose 6-phosphate to produce free trehalose.</text>
</comment>
<dbReference type="Pfam" id="PF02358">
    <property type="entry name" value="Trehalose_PPase"/>
    <property type="match status" value="1"/>
</dbReference>
<dbReference type="PANTHER" id="PTHR43768">
    <property type="entry name" value="TREHALOSE 6-PHOSPHATE PHOSPHATASE"/>
    <property type="match status" value="1"/>
</dbReference>
<keyword evidence="7" id="KW-0326">Glycosidase</keyword>
<keyword evidence="5" id="KW-0460">Magnesium</keyword>
<dbReference type="Gene3D" id="1.10.150.240">
    <property type="entry name" value="Putative phosphatase, domain 2"/>
    <property type="match status" value="1"/>
</dbReference>
<organism evidence="7 8">
    <name type="scientific">Novosphingobium marinum</name>
    <dbReference type="NCBI Taxonomy" id="1514948"/>
    <lineage>
        <taxon>Bacteria</taxon>
        <taxon>Pseudomonadati</taxon>
        <taxon>Pseudomonadota</taxon>
        <taxon>Alphaproteobacteria</taxon>
        <taxon>Sphingomonadales</taxon>
        <taxon>Sphingomonadaceae</taxon>
        <taxon>Novosphingobium</taxon>
    </lineage>
</organism>
<dbReference type="GO" id="GO:0004805">
    <property type="term" value="F:trehalose-phosphatase activity"/>
    <property type="evidence" value="ECO:0007669"/>
    <property type="project" value="UniProtKB-EC"/>
</dbReference>
<comment type="catalytic activity">
    <reaction evidence="5">
        <text>alpha,alpha-trehalose 6-phosphate + H2O = alpha,alpha-trehalose + phosphate</text>
        <dbReference type="Rhea" id="RHEA:23420"/>
        <dbReference type="ChEBI" id="CHEBI:15377"/>
        <dbReference type="ChEBI" id="CHEBI:16551"/>
        <dbReference type="ChEBI" id="CHEBI:43474"/>
        <dbReference type="ChEBI" id="CHEBI:58429"/>
        <dbReference type="EC" id="3.1.3.12"/>
    </reaction>
</comment>
<dbReference type="PANTHER" id="PTHR43768:SF3">
    <property type="entry name" value="TREHALOSE 6-PHOSPHATE PHOSPHATASE"/>
    <property type="match status" value="1"/>
</dbReference>
<keyword evidence="4 5" id="KW-0378">Hydrolase</keyword>
<dbReference type="Gene3D" id="3.40.50.1000">
    <property type="entry name" value="HAD superfamily/HAD-like"/>
    <property type="match status" value="2"/>
</dbReference>
<dbReference type="GO" id="GO:0046872">
    <property type="term" value="F:metal ion binding"/>
    <property type="evidence" value="ECO:0007669"/>
    <property type="project" value="UniProtKB-KW"/>
</dbReference>
<dbReference type="NCBIfam" id="TIGR00685">
    <property type="entry name" value="T6PP"/>
    <property type="match status" value="1"/>
</dbReference>
<keyword evidence="5" id="KW-0479">Metal-binding</keyword>
<sequence length="558" mass="60548">MRPQGEKRASSLEVGQSADAGHRWTAAKRRHSKAMSPGPADPHEEGYAAFLFDLDGVVTNTAQLHAAAWKQLFDEFLAQRTNRRGKPYRAFGEEDYRRFIDGMPRYEGVRSFLVSRKISLPHGDPADPPDRETICGLGNRKNRFFQEQLADSGVEVFETSVAFIRELRRQGVKTALVSSSKNASAVLDAAGLKGIFDVRIDGVEAERLSLAGKPRPDTFLEAARRLETPPQHSVVIEDAIAGVAAGRAGGFGLVIGIDRTGVAAAMKAKGADIVVEDLAELELRPIPPIQNHQTADLLPDALSCTAGICALFSKKRPAVFLDYDGTLTPIVARPELAVLSAEMRGILADLASHCHVAIVSGRDRAEVARLVGLDGLVYAGSHGFDIAGPDGLHEEHEGASAFLSALDRAEALLQAEIGDIEGVLLERKKFAIAVHYRLVARRQITRIKRAAETAAERHGLRQTTGKKVFELRPDLDWDKGKAVLWLLSALDLEAEDVVPLYVGDDDTDEDAFAALSGRGIGILVTNAARHTLAQYKLSDTQAVEQFLGSLSRKLARRG</sequence>
<dbReference type="InterPro" id="IPR006439">
    <property type="entry name" value="HAD-SF_hydro_IA"/>
</dbReference>
<comment type="cofactor">
    <cofactor evidence="5">
        <name>Mg(2+)</name>
        <dbReference type="ChEBI" id="CHEBI:18420"/>
    </cofactor>
</comment>
<dbReference type="InterPro" id="IPR023198">
    <property type="entry name" value="PGP-like_dom2"/>
</dbReference>
<accession>A0A7Y9Y0T9</accession>
<dbReference type="SFLD" id="SFLDS00003">
    <property type="entry name" value="Haloacid_Dehalogenase"/>
    <property type="match status" value="1"/>
</dbReference>
<dbReference type="SUPFAM" id="SSF56784">
    <property type="entry name" value="HAD-like"/>
    <property type="match status" value="2"/>
</dbReference>
<dbReference type="Pfam" id="PF00702">
    <property type="entry name" value="Hydrolase"/>
    <property type="match status" value="1"/>
</dbReference>
<dbReference type="CDD" id="cd01627">
    <property type="entry name" value="HAD_TPP"/>
    <property type="match status" value="1"/>
</dbReference>
<dbReference type="InterPro" id="IPR023214">
    <property type="entry name" value="HAD_sf"/>
</dbReference>
<comment type="caution">
    <text evidence="7">The sequence shown here is derived from an EMBL/GenBank/DDBJ whole genome shotgun (WGS) entry which is preliminary data.</text>
</comment>
<dbReference type="UniPathway" id="UPA00299"/>
<dbReference type="GO" id="GO:0005992">
    <property type="term" value="P:trehalose biosynthetic process"/>
    <property type="evidence" value="ECO:0007669"/>
    <property type="project" value="UniProtKB-UniPathway"/>
</dbReference>
<reference evidence="7 8" key="1">
    <citation type="submission" date="2020-07" db="EMBL/GenBank/DDBJ databases">
        <title>Genomic Encyclopedia of Type Strains, Phase IV (KMG-IV): sequencing the most valuable type-strain genomes for metagenomic binning, comparative biology and taxonomic classification.</title>
        <authorList>
            <person name="Goeker M."/>
        </authorList>
    </citation>
    <scope>NUCLEOTIDE SEQUENCE [LARGE SCALE GENOMIC DNA]</scope>
    <source>
        <strain evidence="7 8">DSM 29043</strain>
    </source>
</reference>
<dbReference type="Gene3D" id="3.30.70.1020">
    <property type="entry name" value="Trehalose-6-phosphate phosphatase related protein, domain 2"/>
    <property type="match status" value="1"/>
</dbReference>
<evidence type="ECO:0000256" key="1">
    <source>
        <dbReference type="ARBA" id="ARBA00005199"/>
    </source>
</evidence>
<dbReference type="EC" id="3.1.3.12" evidence="5"/>
<dbReference type="InterPro" id="IPR010976">
    <property type="entry name" value="B-phosphoglucomutase_hydrolase"/>
</dbReference>
<dbReference type="Proteomes" id="UP000522081">
    <property type="component" value="Unassembled WGS sequence"/>
</dbReference>
<evidence type="ECO:0000256" key="3">
    <source>
        <dbReference type="ARBA" id="ARBA00008770"/>
    </source>
</evidence>
<comment type="pathway">
    <text evidence="1 5">Glycan biosynthesis; trehalose biosynthesis.</text>
</comment>
<feature type="compositionally biased region" description="Basic and acidic residues" evidence="6">
    <location>
        <begin position="1"/>
        <end position="10"/>
    </location>
</feature>
<dbReference type="RefSeq" id="WP_229735664.1">
    <property type="nucleotide sequence ID" value="NZ_BMGF01000007.1"/>
</dbReference>
<evidence type="ECO:0000256" key="5">
    <source>
        <dbReference type="RuleBase" id="RU361117"/>
    </source>
</evidence>
<keyword evidence="8" id="KW-1185">Reference proteome</keyword>
<comment type="similarity">
    <text evidence="2">Belongs to the HAD-like hydrolase superfamily. CbbY/CbbZ/Gph/YieH family.</text>
</comment>
<evidence type="ECO:0000313" key="7">
    <source>
        <dbReference type="EMBL" id="NYH96658.1"/>
    </source>
</evidence>
<evidence type="ECO:0000256" key="2">
    <source>
        <dbReference type="ARBA" id="ARBA00006171"/>
    </source>
</evidence>
<dbReference type="EMBL" id="JACBZF010000006">
    <property type="protein sequence ID" value="NYH96658.1"/>
    <property type="molecule type" value="Genomic_DNA"/>
</dbReference>
<protein>
    <recommendedName>
        <fullName evidence="5">Trehalose 6-phosphate phosphatase</fullName>
        <ecNumber evidence="5">3.1.3.12</ecNumber>
    </recommendedName>
</protein>
<feature type="region of interest" description="Disordered" evidence="6">
    <location>
        <begin position="1"/>
        <end position="41"/>
    </location>
</feature>
<dbReference type="NCBIfam" id="TIGR02009">
    <property type="entry name" value="PGMB-YQAB-SF"/>
    <property type="match status" value="1"/>
</dbReference>
<dbReference type="InterPro" id="IPR003337">
    <property type="entry name" value="Trehalose_PPase"/>
</dbReference>
<proteinExistence type="inferred from homology"/>